<protein>
    <submittedName>
        <fullName evidence="3">GerMN domain-containing protein</fullName>
    </submittedName>
</protein>
<reference evidence="3" key="2">
    <citation type="journal article" date="2022" name="Microbiol. Resour. Announc.">
        <title>Metagenome Sequencing to Explore Phylogenomics of Terrestrial Cyanobacteria.</title>
        <authorList>
            <person name="Ward R.D."/>
            <person name="Stajich J.E."/>
            <person name="Johansen J.R."/>
            <person name="Huntemann M."/>
            <person name="Clum A."/>
            <person name="Foster B."/>
            <person name="Foster B."/>
            <person name="Roux S."/>
            <person name="Palaniappan K."/>
            <person name="Varghese N."/>
            <person name="Mukherjee S."/>
            <person name="Reddy T.B.K."/>
            <person name="Daum C."/>
            <person name="Copeland A."/>
            <person name="Chen I.A."/>
            <person name="Ivanova N.N."/>
            <person name="Kyrpides N.C."/>
            <person name="Shapiro N."/>
            <person name="Eloe-Fadrosh E.A."/>
            <person name="Pietrasiak N."/>
        </authorList>
    </citation>
    <scope>NUCLEOTIDE SEQUENCE</scope>
    <source>
        <strain evidence="3">GSE-NOS-MK-12-04C</strain>
    </source>
</reference>
<dbReference type="InterPro" id="IPR019606">
    <property type="entry name" value="GerMN"/>
</dbReference>
<dbReference type="EMBL" id="JAHHGZ010000026">
    <property type="protein sequence ID" value="MBW4670022.1"/>
    <property type="molecule type" value="Genomic_DNA"/>
</dbReference>
<evidence type="ECO:0000256" key="1">
    <source>
        <dbReference type="SAM" id="Phobius"/>
    </source>
</evidence>
<evidence type="ECO:0000313" key="4">
    <source>
        <dbReference type="Proteomes" id="UP000729701"/>
    </source>
</evidence>
<evidence type="ECO:0000313" key="3">
    <source>
        <dbReference type="EMBL" id="MBW4670022.1"/>
    </source>
</evidence>
<evidence type="ECO:0000259" key="2">
    <source>
        <dbReference type="SMART" id="SM00909"/>
    </source>
</evidence>
<sequence>MKTKYTTPIQRDILIIYTFILLAVGGVAWWAWNHPNSKLDSQQSVSSKIENLPITIPQKLKAKAKADSSPLPQVSSRVIPTRVEKLTPKVNTAIAQLEPQAYWLQTEGENIHLVARKVVVKQGVSKKIALTEALSNILATPQGSELTTTIPRGTKLLNLEVNKNEVHVNLSKDFTEGGGSTSMIYRVAQVLYTASSLDNNVKVYLLVEGKLIDENNPLGGEGVILTEPLTRSQFAEDFSVS</sequence>
<name>A0A951QQ36_9CYAN</name>
<feature type="transmembrane region" description="Helical" evidence="1">
    <location>
        <begin position="12"/>
        <end position="32"/>
    </location>
</feature>
<dbReference type="SMART" id="SM00909">
    <property type="entry name" value="Germane"/>
    <property type="match status" value="1"/>
</dbReference>
<keyword evidence="1" id="KW-0812">Transmembrane</keyword>
<comment type="caution">
    <text evidence="3">The sequence shown here is derived from an EMBL/GenBank/DDBJ whole genome shotgun (WGS) entry which is preliminary data.</text>
</comment>
<keyword evidence="1" id="KW-1133">Transmembrane helix</keyword>
<keyword evidence="1" id="KW-0472">Membrane</keyword>
<reference evidence="3" key="1">
    <citation type="submission" date="2021-05" db="EMBL/GenBank/DDBJ databases">
        <authorList>
            <person name="Pietrasiak N."/>
            <person name="Ward R."/>
            <person name="Stajich J.E."/>
            <person name="Kurbessoian T."/>
        </authorList>
    </citation>
    <scope>NUCLEOTIDE SEQUENCE</scope>
    <source>
        <strain evidence="3">GSE-NOS-MK-12-04C</strain>
    </source>
</reference>
<organism evidence="3 4">
    <name type="scientific">Cyanomargarita calcarea GSE-NOS-MK-12-04C</name>
    <dbReference type="NCBI Taxonomy" id="2839659"/>
    <lineage>
        <taxon>Bacteria</taxon>
        <taxon>Bacillati</taxon>
        <taxon>Cyanobacteriota</taxon>
        <taxon>Cyanophyceae</taxon>
        <taxon>Nostocales</taxon>
        <taxon>Cyanomargaritaceae</taxon>
        <taxon>Cyanomargarita</taxon>
    </lineage>
</organism>
<gene>
    <name evidence="3" type="ORF">KME60_22080</name>
</gene>
<dbReference type="Proteomes" id="UP000729701">
    <property type="component" value="Unassembled WGS sequence"/>
</dbReference>
<dbReference type="Pfam" id="PF10646">
    <property type="entry name" value="Germane"/>
    <property type="match status" value="1"/>
</dbReference>
<feature type="domain" description="GerMN" evidence="2">
    <location>
        <begin position="130"/>
        <end position="216"/>
    </location>
</feature>
<proteinExistence type="predicted"/>
<dbReference type="AlphaFoldDB" id="A0A951QQ36"/>
<accession>A0A951QQ36</accession>